<proteinExistence type="predicted"/>
<reference evidence="2" key="1">
    <citation type="submission" date="2018-09" db="EMBL/GenBank/DDBJ databases">
        <title>Murine metabolic-syndrome-specific gut microbial biobank.</title>
        <authorList>
            <person name="Liu C."/>
        </authorList>
    </citation>
    <scope>NUCLEOTIDE SEQUENCE</scope>
    <source>
        <strain evidence="2">D42-62</strain>
    </source>
</reference>
<dbReference type="InterPro" id="IPR010982">
    <property type="entry name" value="Lambda_DNA-bd_dom_sf"/>
</dbReference>
<dbReference type="Gene3D" id="1.10.260.40">
    <property type="entry name" value="lambda repressor-like DNA-binding domains"/>
    <property type="match status" value="1"/>
</dbReference>
<accession>A0A9X5BE10</accession>
<dbReference type="RefSeq" id="WP_160559175.1">
    <property type="nucleotide sequence ID" value="NZ_QZDT01000006.1"/>
</dbReference>
<dbReference type="PROSITE" id="PS50943">
    <property type="entry name" value="HTH_CROC1"/>
    <property type="match status" value="1"/>
</dbReference>
<gene>
    <name evidence="2" type="ORF">D5281_05730</name>
</gene>
<dbReference type="EMBL" id="QZDT01000006">
    <property type="protein sequence ID" value="NBJ92100.1"/>
    <property type="molecule type" value="Genomic_DNA"/>
</dbReference>
<evidence type="ECO:0000313" key="3">
    <source>
        <dbReference type="Proteomes" id="UP001154420"/>
    </source>
</evidence>
<dbReference type="InterPro" id="IPR001387">
    <property type="entry name" value="Cro/C1-type_HTH"/>
</dbReference>
<name>A0A9X5BE10_9FIRM</name>
<evidence type="ECO:0000313" key="2">
    <source>
        <dbReference type="EMBL" id="NBJ92100.1"/>
    </source>
</evidence>
<dbReference type="SUPFAM" id="SSF47413">
    <property type="entry name" value="lambda repressor-like DNA-binding domains"/>
    <property type="match status" value="1"/>
</dbReference>
<dbReference type="OrthoDB" id="9812239at2"/>
<dbReference type="SMART" id="SM00530">
    <property type="entry name" value="HTH_XRE"/>
    <property type="match status" value="1"/>
</dbReference>
<feature type="domain" description="HTH cro/C1-type" evidence="1">
    <location>
        <begin position="16"/>
        <end position="65"/>
    </location>
</feature>
<protein>
    <submittedName>
        <fullName evidence="2">XRE family transcriptional regulator</fullName>
    </submittedName>
</protein>
<comment type="caution">
    <text evidence="2">The sequence shown here is derived from an EMBL/GenBank/DDBJ whole genome shotgun (WGS) entry which is preliminary data.</text>
</comment>
<dbReference type="Pfam" id="PF01381">
    <property type="entry name" value="HTH_3"/>
    <property type="match status" value="1"/>
</dbReference>
<dbReference type="Proteomes" id="UP001154420">
    <property type="component" value="Unassembled WGS sequence"/>
</dbReference>
<dbReference type="AlphaFoldDB" id="A0A9X5BE10"/>
<evidence type="ECO:0000259" key="1">
    <source>
        <dbReference type="PROSITE" id="PS50943"/>
    </source>
</evidence>
<dbReference type="GO" id="GO:0003677">
    <property type="term" value="F:DNA binding"/>
    <property type="evidence" value="ECO:0007669"/>
    <property type="project" value="InterPro"/>
</dbReference>
<keyword evidence="3" id="KW-1185">Reference proteome</keyword>
<sequence>MNNYRFLEMRVDNLGRKKMTQDELSNIIHIDRNRIQQLETSPKVIPKEEELRAYCNYFNTTSDYLLGIRNTKPVDENIAMIAKVTGLSNDAIEMLKILSNYRKEYNSFLPGLGADIDAINAILEFQYKETKKTEKQDNIPAWSVLHYIKQYLSSGIYEREQQDRLRICDGNVWVDIDNGDILIKNNEQYTIQNKSAINSSSGSGENSKTVHIVNIRNKKERYVVEINKMFESYSKDNIFRELDKIKDYIEKKRK</sequence>
<dbReference type="CDD" id="cd00093">
    <property type="entry name" value="HTH_XRE"/>
    <property type="match status" value="1"/>
</dbReference>
<organism evidence="2 3">
    <name type="scientific">Parablautia muri</name>
    <dbReference type="NCBI Taxonomy" id="2320879"/>
    <lineage>
        <taxon>Bacteria</taxon>
        <taxon>Bacillati</taxon>
        <taxon>Bacillota</taxon>
        <taxon>Clostridia</taxon>
        <taxon>Lachnospirales</taxon>
        <taxon>Lachnospiraceae</taxon>
        <taxon>Parablautia</taxon>
    </lineage>
</organism>